<feature type="domain" description="LysM" evidence="1">
    <location>
        <begin position="1"/>
        <end position="30"/>
    </location>
</feature>
<feature type="non-terminal residue" evidence="2">
    <location>
        <position position="238"/>
    </location>
</feature>
<comment type="caution">
    <text evidence="2">The sequence shown here is derived from an EMBL/GenBank/DDBJ whole genome shotgun (WGS) entry which is preliminary data.</text>
</comment>
<organism evidence="2">
    <name type="scientific">marine sediment metagenome</name>
    <dbReference type="NCBI Taxonomy" id="412755"/>
    <lineage>
        <taxon>unclassified sequences</taxon>
        <taxon>metagenomes</taxon>
        <taxon>ecological metagenomes</taxon>
    </lineage>
</organism>
<evidence type="ECO:0000259" key="1">
    <source>
        <dbReference type="PROSITE" id="PS51782"/>
    </source>
</evidence>
<gene>
    <name evidence="2" type="ORF">S01H1_21690</name>
</gene>
<accession>X0UBR3</accession>
<dbReference type="InterPro" id="IPR018392">
    <property type="entry name" value="LysM"/>
</dbReference>
<dbReference type="AlphaFoldDB" id="X0UBR3"/>
<dbReference type="EMBL" id="BARS01012073">
    <property type="protein sequence ID" value="GAF96771.1"/>
    <property type="molecule type" value="Genomic_DNA"/>
</dbReference>
<dbReference type="PROSITE" id="PS51782">
    <property type="entry name" value="LYSM"/>
    <property type="match status" value="1"/>
</dbReference>
<evidence type="ECO:0000313" key="2">
    <source>
        <dbReference type="EMBL" id="GAF96771.1"/>
    </source>
</evidence>
<reference evidence="2" key="1">
    <citation type="journal article" date="2014" name="Front. Microbiol.">
        <title>High frequency of phylogenetically diverse reductive dehalogenase-homologous genes in deep subseafloor sedimentary metagenomes.</title>
        <authorList>
            <person name="Kawai M."/>
            <person name="Futagami T."/>
            <person name="Toyoda A."/>
            <person name="Takaki Y."/>
            <person name="Nishi S."/>
            <person name="Hori S."/>
            <person name="Arai W."/>
            <person name="Tsubouchi T."/>
            <person name="Morono Y."/>
            <person name="Uchiyama I."/>
            <person name="Ito T."/>
            <person name="Fujiyama A."/>
            <person name="Inagaki F."/>
            <person name="Takami H."/>
        </authorList>
    </citation>
    <scope>NUCLEOTIDE SEQUENCE</scope>
    <source>
        <strain evidence="2">Expedition CK06-06</strain>
    </source>
</reference>
<name>X0UBR3_9ZZZZ</name>
<feature type="non-terminal residue" evidence="2">
    <location>
        <position position="1"/>
    </location>
</feature>
<protein>
    <recommendedName>
        <fullName evidence="1">LysM domain-containing protein</fullName>
    </recommendedName>
</protein>
<sequence>RDYGISRAELVALNKLSNPRRVLSGQRLCLDTGGNTSSTYHYQKPGVPPSARFDPKSKYYSPYYRGSDPSYYYPPKYGYESQYNYDRDWDCDRWYEYDKCFDYEKTKKYDYQHDDKKYEYDYPSDGDCYDWYDDNGKTLHEYDYNCKDDDKHGYHQDDHHYYYSDDAIRDWNFSVVRVREDRDVTIQANSFPHDSTFQVELRYDGGPWIYSDQLNGGGSFTATVPIPHQLRGYSPLII</sequence>
<proteinExistence type="predicted"/>